<name>A0A1U9HZ35_9CAUD</name>
<dbReference type="EMBL" id="KY176369">
    <property type="protein sequence ID" value="APM00291.1"/>
    <property type="molecule type" value="Genomic_DNA"/>
</dbReference>
<evidence type="ECO:0000313" key="2">
    <source>
        <dbReference type="Proteomes" id="UP000223336"/>
    </source>
</evidence>
<reference evidence="1 2" key="1">
    <citation type="submission" date="2016-11" db="EMBL/GenBank/DDBJ databases">
        <title>Complete genome sequence of Salmonella phage STP03.</title>
        <authorList>
            <person name="Lee J.-H."/>
            <person name="Kim Y.-T."/>
            <person name="Kim J.-H."/>
            <person name="Ryu S.-R."/>
        </authorList>
    </citation>
    <scope>NUCLEOTIDE SEQUENCE [LARGE SCALE GENOMIC DNA]</scope>
</reference>
<proteinExistence type="predicted"/>
<gene>
    <name evidence="1" type="ORF">STP03_036</name>
</gene>
<keyword evidence="2" id="KW-1185">Reference proteome</keyword>
<accession>A0A1U9HZ35</accession>
<sequence>MLRLFGVCILTMVLMSMLTRMSFMTNNEYEKMMVEAANGRFKIEAVDAQIKAHQAALDYLNEHRRELINRYDLNKCEHDFVNNGKDKCWQCFKCGWGANK</sequence>
<evidence type="ECO:0000313" key="1">
    <source>
        <dbReference type="EMBL" id="APM00291.1"/>
    </source>
</evidence>
<dbReference type="Proteomes" id="UP000223336">
    <property type="component" value="Segment"/>
</dbReference>
<organism evidence="1 2">
    <name type="scientific">Salmonella phage STP03</name>
    <dbReference type="NCBI Taxonomy" id="1914788"/>
    <lineage>
        <taxon>Viruses</taxon>
        <taxon>Duplodnaviria</taxon>
        <taxon>Heunggongvirae</taxon>
        <taxon>Uroviricota</taxon>
        <taxon>Caudoviricetes</taxon>
        <taxon>Sarkviridae</taxon>
        <taxon>Guernseyvirinae</taxon>
        <taxon>Jerseyvirus</taxon>
        <taxon>Jerseyvirus STP03</taxon>
    </lineage>
</organism>
<protein>
    <submittedName>
        <fullName evidence="1">Uncharacterized protein</fullName>
    </submittedName>
</protein>